<keyword evidence="5" id="KW-1185">Reference proteome</keyword>
<evidence type="ECO:0000256" key="2">
    <source>
        <dbReference type="SAM" id="SignalP"/>
    </source>
</evidence>
<protein>
    <submittedName>
        <fullName evidence="4">PEP-CTERM motif protein</fullName>
    </submittedName>
</protein>
<comment type="caution">
    <text evidence="4">The sequence shown here is derived from an EMBL/GenBank/DDBJ whole genome shotgun (WGS) entry which is preliminary data.</text>
</comment>
<keyword evidence="1" id="KW-0472">Membrane</keyword>
<feature type="transmembrane region" description="Helical" evidence="1">
    <location>
        <begin position="177"/>
        <end position="195"/>
    </location>
</feature>
<dbReference type="Proteomes" id="UP000320735">
    <property type="component" value="Unassembled WGS sequence"/>
</dbReference>
<dbReference type="EMBL" id="SJPP01000003">
    <property type="protein sequence ID" value="TWU06894.1"/>
    <property type="molecule type" value="Genomic_DNA"/>
</dbReference>
<dbReference type="InterPro" id="IPR013424">
    <property type="entry name" value="Ice-binding_C"/>
</dbReference>
<feature type="domain" description="Ice-binding protein C-terminal" evidence="3">
    <location>
        <begin position="173"/>
        <end position="198"/>
    </location>
</feature>
<dbReference type="OrthoDB" id="274297at2"/>
<gene>
    <name evidence="4" type="ORF">CA54_52970</name>
</gene>
<keyword evidence="1" id="KW-0812">Transmembrane</keyword>
<keyword evidence="1" id="KW-1133">Transmembrane helix</keyword>
<dbReference type="RefSeq" id="WP_146373736.1">
    <property type="nucleotide sequence ID" value="NZ_SJPP01000003.1"/>
</dbReference>
<feature type="chain" id="PRO_5022943976" evidence="2">
    <location>
        <begin position="21"/>
        <end position="203"/>
    </location>
</feature>
<evidence type="ECO:0000259" key="3">
    <source>
        <dbReference type="Pfam" id="PF07589"/>
    </source>
</evidence>
<sequence length="203" mass="22086" precursor="true">MKQILLAGLVTLGLVSSADAGMVTRFTVVDSSNTSWVARGYKDYMVTPSDGWTFTPSRNFDNGIGFEITGPALSGTSVDRWFLNFAAPFDALIAPGVYNDFQRFPFQDTDRPGLEFGSTGRLDNTASGFFEVLEVTYGTTGEVLTFAANFTHYGEQDLNNYAIVEVRYNATAAVPEPSTFALLGIGGIALVGYGWRRKRQQAA</sequence>
<organism evidence="4 5">
    <name type="scientific">Symmachiella macrocystis</name>
    <dbReference type="NCBI Taxonomy" id="2527985"/>
    <lineage>
        <taxon>Bacteria</taxon>
        <taxon>Pseudomonadati</taxon>
        <taxon>Planctomycetota</taxon>
        <taxon>Planctomycetia</taxon>
        <taxon>Planctomycetales</taxon>
        <taxon>Planctomycetaceae</taxon>
        <taxon>Symmachiella</taxon>
    </lineage>
</organism>
<evidence type="ECO:0000313" key="5">
    <source>
        <dbReference type="Proteomes" id="UP000320735"/>
    </source>
</evidence>
<dbReference type="NCBIfam" id="TIGR02595">
    <property type="entry name" value="PEP_CTERM"/>
    <property type="match status" value="1"/>
</dbReference>
<proteinExistence type="predicted"/>
<name>A0A5C6B8Q5_9PLAN</name>
<feature type="signal peptide" evidence="2">
    <location>
        <begin position="1"/>
        <end position="20"/>
    </location>
</feature>
<reference evidence="4 5" key="1">
    <citation type="submission" date="2019-02" db="EMBL/GenBank/DDBJ databases">
        <title>Deep-cultivation of Planctomycetes and their phenomic and genomic characterization uncovers novel biology.</title>
        <authorList>
            <person name="Wiegand S."/>
            <person name="Jogler M."/>
            <person name="Boedeker C."/>
            <person name="Pinto D."/>
            <person name="Vollmers J."/>
            <person name="Rivas-Marin E."/>
            <person name="Kohn T."/>
            <person name="Peeters S.H."/>
            <person name="Heuer A."/>
            <person name="Rast P."/>
            <person name="Oberbeckmann S."/>
            <person name="Bunk B."/>
            <person name="Jeske O."/>
            <person name="Meyerdierks A."/>
            <person name="Storesund J.E."/>
            <person name="Kallscheuer N."/>
            <person name="Luecker S."/>
            <person name="Lage O.M."/>
            <person name="Pohl T."/>
            <person name="Merkel B.J."/>
            <person name="Hornburger P."/>
            <person name="Mueller R.-W."/>
            <person name="Bruemmer F."/>
            <person name="Labrenz M."/>
            <person name="Spormann A.M."/>
            <person name="Op Den Camp H."/>
            <person name="Overmann J."/>
            <person name="Amann R."/>
            <person name="Jetten M.S.M."/>
            <person name="Mascher T."/>
            <person name="Medema M.H."/>
            <person name="Devos D.P."/>
            <person name="Kaster A.-K."/>
            <person name="Ovreas L."/>
            <person name="Rohde M."/>
            <person name="Galperin M.Y."/>
            <person name="Jogler C."/>
        </authorList>
    </citation>
    <scope>NUCLEOTIDE SEQUENCE [LARGE SCALE GENOMIC DNA]</scope>
    <source>
        <strain evidence="4 5">CA54</strain>
    </source>
</reference>
<evidence type="ECO:0000313" key="4">
    <source>
        <dbReference type="EMBL" id="TWU06894.1"/>
    </source>
</evidence>
<evidence type="ECO:0000256" key="1">
    <source>
        <dbReference type="SAM" id="Phobius"/>
    </source>
</evidence>
<dbReference type="Pfam" id="PF07589">
    <property type="entry name" value="PEP-CTERM"/>
    <property type="match status" value="1"/>
</dbReference>
<accession>A0A5C6B8Q5</accession>
<dbReference type="AlphaFoldDB" id="A0A5C6B8Q5"/>
<keyword evidence="2" id="KW-0732">Signal</keyword>